<organism evidence="6">
    <name type="scientific">Auxenochlorella protothecoides</name>
    <name type="common">Green microalga</name>
    <name type="synonym">Chlorella protothecoides</name>
    <dbReference type="NCBI Taxonomy" id="3075"/>
    <lineage>
        <taxon>Eukaryota</taxon>
        <taxon>Viridiplantae</taxon>
        <taxon>Chlorophyta</taxon>
        <taxon>core chlorophytes</taxon>
        <taxon>Trebouxiophyceae</taxon>
        <taxon>Chlorellales</taxon>
        <taxon>Chlorellaceae</taxon>
        <taxon>Auxenochlorella</taxon>
    </lineage>
</organism>
<dbReference type="PANTHER" id="PTHR12682:SF11">
    <property type="entry name" value="PROTEIN ARCHEASE"/>
    <property type="match status" value="1"/>
</dbReference>
<feature type="domain" description="Archease" evidence="5">
    <location>
        <begin position="63"/>
        <end position="103"/>
    </location>
</feature>
<dbReference type="AlphaFoldDB" id="A0A1D2ABU4"/>
<keyword evidence="4" id="KW-0106">Calcium</keyword>
<reference evidence="6" key="1">
    <citation type="submission" date="2015-08" db="EMBL/GenBank/DDBJ databases">
        <authorList>
            <person name="Babu N.S."/>
            <person name="Beckwith C.J."/>
            <person name="Beseler K.G."/>
            <person name="Brison A."/>
            <person name="Carone J.V."/>
            <person name="Caskin T.P."/>
            <person name="Diamond M."/>
            <person name="Durham M.E."/>
            <person name="Foxe J.M."/>
            <person name="Go M."/>
            <person name="Henderson B.A."/>
            <person name="Jones I.B."/>
            <person name="McGettigan J.A."/>
            <person name="Micheletti S.J."/>
            <person name="Nasrallah M.E."/>
            <person name="Ortiz D."/>
            <person name="Piller C.R."/>
            <person name="Privatt S.R."/>
            <person name="Schneider S.L."/>
            <person name="Sharp S."/>
            <person name="Smith T.C."/>
            <person name="Stanton J.D."/>
            <person name="Ullery H.E."/>
            <person name="Wilson R.J."/>
            <person name="Serrano M.G."/>
            <person name="Buck G."/>
            <person name="Lee V."/>
            <person name="Wang Y."/>
            <person name="Carvalho R."/>
            <person name="Voegtly L."/>
            <person name="Shi R."/>
            <person name="Duckworth R."/>
            <person name="Johnson A."/>
            <person name="Loviza R."/>
            <person name="Walstead R."/>
            <person name="Shah Z."/>
            <person name="Kiflezghi M."/>
            <person name="Wade K."/>
            <person name="Ball S.L."/>
            <person name="Bradley K.W."/>
            <person name="Asai D.J."/>
            <person name="Bowman C.A."/>
            <person name="Russell D.A."/>
            <person name="Pope W.H."/>
            <person name="Jacobs-Sera D."/>
            <person name="Hendrix R.W."/>
            <person name="Hatfull G.F."/>
        </authorList>
    </citation>
    <scope>NUCLEOTIDE SEQUENCE</scope>
</reference>
<proteinExistence type="inferred from homology"/>
<sequence>MRFQPARAATLLQWGHAHGLFGGGGNAQMAVHQGVFSPCSAAWPPPFGSKTPKAPLPPLIARRGDTFDRARHAAGTEIKAITYSAMEVVQNAERTDVYVIVDI</sequence>
<dbReference type="SUPFAM" id="SSF69819">
    <property type="entry name" value="MTH1598-like"/>
    <property type="match status" value="1"/>
</dbReference>
<evidence type="ECO:0000313" key="6">
    <source>
        <dbReference type="EMBL" id="JAT76652.1"/>
    </source>
</evidence>
<evidence type="ECO:0000256" key="3">
    <source>
        <dbReference type="ARBA" id="ARBA00022723"/>
    </source>
</evidence>
<evidence type="ECO:0000259" key="5">
    <source>
        <dbReference type="Pfam" id="PF01951"/>
    </source>
</evidence>
<dbReference type="InterPro" id="IPR023572">
    <property type="entry name" value="Archease_dom"/>
</dbReference>
<gene>
    <name evidence="6" type="ORF">g.36664</name>
</gene>
<dbReference type="InterPro" id="IPR002804">
    <property type="entry name" value="Archease"/>
</dbReference>
<evidence type="ECO:0000256" key="4">
    <source>
        <dbReference type="ARBA" id="ARBA00022837"/>
    </source>
</evidence>
<name>A0A1D2ABU4_AUXPR</name>
<protein>
    <recommendedName>
        <fullName evidence="5">Archease domain-containing protein</fullName>
    </recommendedName>
</protein>
<dbReference type="InterPro" id="IPR036820">
    <property type="entry name" value="Archease_dom_sf"/>
</dbReference>
<evidence type="ECO:0000256" key="2">
    <source>
        <dbReference type="ARBA" id="ARBA00022694"/>
    </source>
</evidence>
<evidence type="ECO:0000256" key="1">
    <source>
        <dbReference type="ARBA" id="ARBA00007963"/>
    </source>
</evidence>
<keyword evidence="2" id="KW-0819">tRNA processing</keyword>
<dbReference type="EMBL" id="GDKF01001970">
    <property type="protein sequence ID" value="JAT76652.1"/>
    <property type="molecule type" value="Transcribed_RNA"/>
</dbReference>
<keyword evidence="3" id="KW-0479">Metal-binding</keyword>
<dbReference type="GO" id="GO:0046872">
    <property type="term" value="F:metal ion binding"/>
    <property type="evidence" value="ECO:0007669"/>
    <property type="project" value="UniProtKB-KW"/>
</dbReference>
<dbReference type="Gene3D" id="3.55.10.10">
    <property type="entry name" value="Archease domain"/>
    <property type="match status" value="1"/>
</dbReference>
<dbReference type="PANTHER" id="PTHR12682">
    <property type="entry name" value="ARCHEASE"/>
    <property type="match status" value="1"/>
</dbReference>
<comment type="similarity">
    <text evidence="1">Belongs to the archease family.</text>
</comment>
<dbReference type="GO" id="GO:0072669">
    <property type="term" value="C:tRNA-splicing ligase complex"/>
    <property type="evidence" value="ECO:0007669"/>
    <property type="project" value="TreeGrafter"/>
</dbReference>
<dbReference type="Pfam" id="PF01951">
    <property type="entry name" value="Archease"/>
    <property type="match status" value="1"/>
</dbReference>
<dbReference type="GO" id="GO:0006388">
    <property type="term" value="P:tRNA splicing, via endonucleolytic cleavage and ligation"/>
    <property type="evidence" value="ECO:0007669"/>
    <property type="project" value="TreeGrafter"/>
</dbReference>
<accession>A0A1D2ABU4</accession>